<feature type="domain" description="Helix-turn-helix" evidence="1">
    <location>
        <begin position="11"/>
        <end position="57"/>
    </location>
</feature>
<proteinExistence type="predicted"/>
<reference evidence="2 3" key="1">
    <citation type="submission" date="2020-08" db="EMBL/GenBank/DDBJ databases">
        <title>novel species in genus Nocardioides.</title>
        <authorList>
            <person name="Zhang G."/>
        </authorList>
    </citation>
    <scope>NUCLEOTIDE SEQUENCE [LARGE SCALE GENOMIC DNA]</scope>
    <source>
        <strain evidence="2 3">SC8A-24</strain>
    </source>
</reference>
<gene>
    <name evidence="2" type="ORF">H7344_13520</name>
</gene>
<dbReference type="RefSeq" id="WP_186346533.1">
    <property type="nucleotide sequence ID" value="NZ_BMMR01000001.1"/>
</dbReference>
<comment type="caution">
    <text evidence="2">The sequence shown here is derived from an EMBL/GenBank/DDBJ whole genome shotgun (WGS) entry which is preliminary data.</text>
</comment>
<evidence type="ECO:0000313" key="2">
    <source>
        <dbReference type="EMBL" id="MBC2961319.1"/>
    </source>
</evidence>
<sequence length="65" mass="7281">MKTHTVDDPVLTRHEAAAYCGVHVATVDRARKAGELRAIVKDRLIRHRRSHLDAWLGSHEVGGDE</sequence>
<accession>A0ABR6UA47</accession>
<evidence type="ECO:0000313" key="3">
    <source>
        <dbReference type="Proteomes" id="UP000604001"/>
    </source>
</evidence>
<dbReference type="Pfam" id="PF12728">
    <property type="entry name" value="HTH_17"/>
    <property type="match status" value="1"/>
</dbReference>
<dbReference type="InterPro" id="IPR041657">
    <property type="entry name" value="HTH_17"/>
</dbReference>
<dbReference type="Proteomes" id="UP000604001">
    <property type="component" value="Unassembled WGS sequence"/>
</dbReference>
<dbReference type="EMBL" id="JACMYC010000007">
    <property type="protein sequence ID" value="MBC2961319.1"/>
    <property type="molecule type" value="Genomic_DNA"/>
</dbReference>
<evidence type="ECO:0000259" key="1">
    <source>
        <dbReference type="Pfam" id="PF12728"/>
    </source>
</evidence>
<keyword evidence="3" id="KW-1185">Reference proteome</keyword>
<organism evidence="2 3">
    <name type="scientific">Nocardioides deserti</name>
    <dbReference type="NCBI Taxonomy" id="1588644"/>
    <lineage>
        <taxon>Bacteria</taxon>
        <taxon>Bacillati</taxon>
        <taxon>Actinomycetota</taxon>
        <taxon>Actinomycetes</taxon>
        <taxon>Propionibacteriales</taxon>
        <taxon>Nocardioidaceae</taxon>
        <taxon>Nocardioides</taxon>
    </lineage>
</organism>
<protein>
    <submittedName>
        <fullName evidence="2">Helix-turn-helix domain-containing protein</fullName>
    </submittedName>
</protein>
<name>A0ABR6UA47_9ACTN</name>